<feature type="domain" description="Mycothiol-dependent maleylpyruvate isomerase metal-binding" evidence="2">
    <location>
        <begin position="13"/>
        <end position="137"/>
    </location>
</feature>
<dbReference type="InterPro" id="IPR034660">
    <property type="entry name" value="DinB/YfiT-like"/>
</dbReference>
<dbReference type="RefSeq" id="WP_168112468.1">
    <property type="nucleotide sequence ID" value="NZ_BOON01000006.1"/>
</dbReference>
<dbReference type="NCBIfam" id="TIGR03083">
    <property type="entry name" value="maleylpyruvate isomerase family mycothiol-dependent enzyme"/>
    <property type="match status" value="1"/>
</dbReference>
<sequence>MSKPHFSKEFWVAALRAEGAAFRTAAGQQDALALSVPSCPEWTVEDLARHLGVLYRWVAGHVGRGVTSRPDPPDHDEAPTGTAVLSWWDERYAELLKALDWLDPALPAWNWAPQTKKAEFWHRRMAHETAVHRWDAQMAVGLGERIEAKLAADGITEVLDTWLPAGRRCGPLDRHGVVALRATDVAAAWAVRLRGRGIALLDTDTLLDHDSHHERTVAAGTASDLLLALYGRVPFDVLDVAGDESLLEALRTG</sequence>
<proteinExistence type="predicted"/>
<comment type="caution">
    <text evidence="3">The sequence shown here is derived from an EMBL/GenBank/DDBJ whole genome shotgun (WGS) entry which is preliminary data.</text>
</comment>
<gene>
    <name evidence="3" type="ORF">Pme01_09590</name>
</gene>
<dbReference type="EMBL" id="BOON01000006">
    <property type="protein sequence ID" value="GII21362.1"/>
    <property type="molecule type" value="Genomic_DNA"/>
</dbReference>
<evidence type="ECO:0000313" key="3">
    <source>
        <dbReference type="EMBL" id="GII21362.1"/>
    </source>
</evidence>
<accession>A0A8J3T8S0</accession>
<dbReference type="InterPro" id="IPR024344">
    <property type="entry name" value="MDMPI_metal-binding"/>
</dbReference>
<dbReference type="Pfam" id="PF11716">
    <property type="entry name" value="MDMPI_N"/>
    <property type="match status" value="1"/>
</dbReference>
<dbReference type="SUPFAM" id="SSF109854">
    <property type="entry name" value="DinB/YfiT-like putative metalloenzymes"/>
    <property type="match status" value="1"/>
</dbReference>
<protein>
    <recommendedName>
        <fullName evidence="5">Maleylpyruvate isomerase family mycothiol-dependent enzyme</fullName>
    </recommendedName>
</protein>
<dbReference type="PANTHER" id="PTHR40758:SF1">
    <property type="entry name" value="CONSERVED PROTEIN"/>
    <property type="match status" value="1"/>
</dbReference>
<evidence type="ECO:0000313" key="4">
    <source>
        <dbReference type="Proteomes" id="UP000599074"/>
    </source>
</evidence>
<dbReference type="PANTHER" id="PTHR40758">
    <property type="entry name" value="CONSERVED PROTEIN"/>
    <property type="match status" value="1"/>
</dbReference>
<dbReference type="AlphaFoldDB" id="A0A8J3T8S0"/>
<evidence type="ECO:0000259" key="2">
    <source>
        <dbReference type="Pfam" id="PF11716"/>
    </source>
</evidence>
<organism evidence="3 4">
    <name type="scientific">Planosporangium mesophilum</name>
    <dbReference type="NCBI Taxonomy" id="689768"/>
    <lineage>
        <taxon>Bacteria</taxon>
        <taxon>Bacillati</taxon>
        <taxon>Actinomycetota</taxon>
        <taxon>Actinomycetes</taxon>
        <taxon>Micromonosporales</taxon>
        <taxon>Micromonosporaceae</taxon>
        <taxon>Planosporangium</taxon>
    </lineage>
</organism>
<dbReference type="Pfam" id="PF07398">
    <property type="entry name" value="MDMPI_C"/>
    <property type="match status" value="1"/>
</dbReference>
<evidence type="ECO:0000259" key="1">
    <source>
        <dbReference type="Pfam" id="PF07398"/>
    </source>
</evidence>
<evidence type="ECO:0008006" key="5">
    <source>
        <dbReference type="Google" id="ProtNLM"/>
    </source>
</evidence>
<dbReference type="InterPro" id="IPR017517">
    <property type="entry name" value="Maleyloyr_isom"/>
</dbReference>
<dbReference type="GO" id="GO:0005886">
    <property type="term" value="C:plasma membrane"/>
    <property type="evidence" value="ECO:0007669"/>
    <property type="project" value="TreeGrafter"/>
</dbReference>
<name>A0A8J3T8S0_9ACTN</name>
<feature type="domain" description="MDMPI C-terminal" evidence="1">
    <location>
        <begin position="150"/>
        <end position="248"/>
    </location>
</feature>
<reference evidence="3" key="1">
    <citation type="submission" date="2021-01" db="EMBL/GenBank/DDBJ databases">
        <title>Whole genome shotgun sequence of Planosporangium mesophilum NBRC 109066.</title>
        <authorList>
            <person name="Komaki H."/>
            <person name="Tamura T."/>
        </authorList>
    </citation>
    <scope>NUCLEOTIDE SEQUENCE</scope>
    <source>
        <strain evidence="3">NBRC 109066</strain>
    </source>
</reference>
<dbReference type="Proteomes" id="UP000599074">
    <property type="component" value="Unassembled WGS sequence"/>
</dbReference>
<dbReference type="GO" id="GO:0046872">
    <property type="term" value="F:metal ion binding"/>
    <property type="evidence" value="ECO:0007669"/>
    <property type="project" value="InterPro"/>
</dbReference>
<dbReference type="InterPro" id="IPR010872">
    <property type="entry name" value="MDMPI_C-term_domain"/>
</dbReference>
<keyword evidence="4" id="KW-1185">Reference proteome</keyword>